<protein>
    <recommendedName>
        <fullName evidence="3">Nitroreductase</fullName>
    </recommendedName>
</protein>
<proteinExistence type="predicted"/>
<evidence type="ECO:0000313" key="1">
    <source>
        <dbReference type="EMBL" id="GEO34176.1"/>
    </source>
</evidence>
<comment type="caution">
    <text evidence="1">The sequence shown here is derived from an EMBL/GenBank/DDBJ whole genome shotgun (WGS) entry which is preliminary data.</text>
</comment>
<dbReference type="InterPro" id="IPR012349">
    <property type="entry name" value="Split_barrel_FMN-bd"/>
</dbReference>
<evidence type="ECO:0008006" key="3">
    <source>
        <dbReference type="Google" id="ProtNLM"/>
    </source>
</evidence>
<dbReference type="AlphaFoldDB" id="A0A512DCJ4"/>
<evidence type="ECO:0000313" key="2">
    <source>
        <dbReference type="Proteomes" id="UP000321181"/>
    </source>
</evidence>
<gene>
    <name evidence="1" type="ORF">CAE01nite_19010</name>
</gene>
<keyword evidence="2" id="KW-1185">Reference proteome</keyword>
<organism evidence="1 2">
    <name type="scientific">Cellulomonas aerilata</name>
    <dbReference type="NCBI Taxonomy" id="515326"/>
    <lineage>
        <taxon>Bacteria</taxon>
        <taxon>Bacillati</taxon>
        <taxon>Actinomycetota</taxon>
        <taxon>Actinomycetes</taxon>
        <taxon>Micrococcales</taxon>
        <taxon>Cellulomonadaceae</taxon>
        <taxon>Cellulomonas</taxon>
    </lineage>
</organism>
<reference evidence="1 2" key="1">
    <citation type="submission" date="2019-07" db="EMBL/GenBank/DDBJ databases">
        <title>Whole genome shotgun sequence of Cellulomonas aerilata NBRC 106308.</title>
        <authorList>
            <person name="Hosoyama A."/>
            <person name="Uohara A."/>
            <person name="Ohji S."/>
            <person name="Ichikawa N."/>
        </authorList>
    </citation>
    <scope>NUCLEOTIDE SEQUENCE [LARGE SCALE GENOMIC DNA]</scope>
    <source>
        <strain evidence="1 2">NBRC 106308</strain>
    </source>
</reference>
<dbReference type="Gene3D" id="2.30.110.10">
    <property type="entry name" value="Electron Transport, Fmn-binding Protein, Chain A"/>
    <property type="match status" value="1"/>
</dbReference>
<dbReference type="EMBL" id="BJYY01000013">
    <property type="protein sequence ID" value="GEO34176.1"/>
    <property type="molecule type" value="Genomic_DNA"/>
</dbReference>
<accession>A0A512DCJ4</accession>
<name>A0A512DCJ4_9CELL</name>
<dbReference type="Proteomes" id="UP000321181">
    <property type="component" value="Unassembled WGS sequence"/>
</dbReference>
<sequence>MPGRGRRLFLRVLTHTLNPVALRAARSGRGPFSLVRHVGRTTGRVYETPLILARVPGAFVAELTYGPQVSWYRNVVAAGGCTVVHRGREHRVDRVEPCSRADGLAAFGNPAALVLRLLRRGEFRLLHEAPDGPAGPPT</sequence>